<evidence type="ECO:0000313" key="7">
    <source>
        <dbReference type="Proteomes" id="UP000070255"/>
    </source>
</evidence>
<comment type="subcellular location">
    <subcellularLocation>
        <location evidence="1">Cytoplasm</location>
        <location evidence="1">Cytosol</location>
    </subcellularLocation>
</comment>
<dbReference type="InterPro" id="IPR008622">
    <property type="entry name" value="FliT"/>
</dbReference>
<keyword evidence="2" id="KW-0963">Cytoplasm</keyword>
<name>A0ABR5T9B8_9BURK</name>
<keyword evidence="6" id="KW-0969">Cilium</keyword>
<evidence type="ECO:0000313" key="6">
    <source>
        <dbReference type="EMBL" id="KWZ41599.1"/>
    </source>
</evidence>
<keyword evidence="4" id="KW-0143">Chaperone</keyword>
<evidence type="ECO:0000256" key="5">
    <source>
        <dbReference type="ARBA" id="ARBA00093797"/>
    </source>
</evidence>
<reference evidence="6 7" key="1">
    <citation type="submission" date="2015-11" db="EMBL/GenBank/DDBJ databases">
        <authorList>
            <person name="Sahl J."/>
            <person name="Wagner D."/>
            <person name="Keim P."/>
        </authorList>
    </citation>
    <scope>NUCLEOTIDE SEQUENCE [LARGE SCALE GENOMIC DNA]</scope>
    <source>
        <strain evidence="6 7">BDU18</strain>
    </source>
</reference>
<proteinExistence type="predicted"/>
<keyword evidence="6" id="KW-0966">Cell projection</keyword>
<sequence length="100" mass="10938">MDQKSLMEKVLAMSRAIEHAAQMADWIEVQRLVDARSPHLMSIAPEQTPETLALIRNVQAIDAAVFAAARDAQAGLQVEYRAAMNRLNAANAYQAAAAQF</sequence>
<dbReference type="EMBL" id="LNJQ01000001">
    <property type="protein sequence ID" value="KWZ41599.1"/>
    <property type="molecule type" value="Genomic_DNA"/>
</dbReference>
<gene>
    <name evidence="6" type="ORF">WS72_01005</name>
</gene>
<dbReference type="RefSeq" id="WP_060821450.1">
    <property type="nucleotide sequence ID" value="NZ_LNJQ01000001.1"/>
</dbReference>
<dbReference type="Proteomes" id="UP000070255">
    <property type="component" value="Unassembled WGS sequence"/>
</dbReference>
<evidence type="ECO:0000256" key="2">
    <source>
        <dbReference type="ARBA" id="ARBA00022490"/>
    </source>
</evidence>
<evidence type="ECO:0000256" key="4">
    <source>
        <dbReference type="ARBA" id="ARBA00023186"/>
    </source>
</evidence>
<protein>
    <recommendedName>
        <fullName evidence="5">Flagellar protein FliT</fullName>
    </recommendedName>
</protein>
<evidence type="ECO:0000256" key="1">
    <source>
        <dbReference type="ARBA" id="ARBA00004514"/>
    </source>
</evidence>
<keyword evidence="6" id="KW-0282">Flagellum</keyword>
<comment type="caution">
    <text evidence="6">The sequence shown here is derived from an EMBL/GenBank/DDBJ whole genome shotgun (WGS) entry which is preliminary data.</text>
</comment>
<evidence type="ECO:0000256" key="3">
    <source>
        <dbReference type="ARBA" id="ARBA00022795"/>
    </source>
</evidence>
<keyword evidence="7" id="KW-1185">Reference proteome</keyword>
<dbReference type="Pfam" id="PF05400">
    <property type="entry name" value="FliT"/>
    <property type="match status" value="1"/>
</dbReference>
<accession>A0ABR5T9B8</accession>
<keyword evidence="3" id="KW-1005">Bacterial flagellum biogenesis</keyword>
<organism evidence="6 7">
    <name type="scientific">Burkholderia savannae</name>
    <dbReference type="NCBI Taxonomy" id="1637837"/>
    <lineage>
        <taxon>Bacteria</taxon>
        <taxon>Pseudomonadati</taxon>
        <taxon>Pseudomonadota</taxon>
        <taxon>Betaproteobacteria</taxon>
        <taxon>Burkholderiales</taxon>
        <taxon>Burkholderiaceae</taxon>
        <taxon>Burkholderia</taxon>
        <taxon>pseudomallei group</taxon>
    </lineage>
</organism>